<accession>A0A1G2P5F8</accession>
<reference evidence="1 2" key="1">
    <citation type="journal article" date="2016" name="Nat. Commun.">
        <title>Thousands of microbial genomes shed light on interconnected biogeochemical processes in an aquifer system.</title>
        <authorList>
            <person name="Anantharaman K."/>
            <person name="Brown C.T."/>
            <person name="Hug L.A."/>
            <person name="Sharon I."/>
            <person name="Castelle C.J."/>
            <person name="Probst A.J."/>
            <person name="Thomas B.C."/>
            <person name="Singh A."/>
            <person name="Wilkins M.J."/>
            <person name="Karaoz U."/>
            <person name="Brodie E.L."/>
            <person name="Williams K.H."/>
            <person name="Hubbard S.S."/>
            <person name="Banfield J.F."/>
        </authorList>
    </citation>
    <scope>NUCLEOTIDE SEQUENCE [LARGE SCALE GENOMIC DNA]</scope>
</reference>
<proteinExistence type="predicted"/>
<protein>
    <submittedName>
        <fullName evidence="1">Uncharacterized protein</fullName>
    </submittedName>
</protein>
<gene>
    <name evidence="1" type="ORF">A3G52_01240</name>
</gene>
<dbReference type="Proteomes" id="UP000177269">
    <property type="component" value="Unassembled WGS sequence"/>
</dbReference>
<evidence type="ECO:0000313" key="1">
    <source>
        <dbReference type="EMBL" id="OHA42862.1"/>
    </source>
</evidence>
<sequence>MISGSALFAIANLGRIRNYGPTQAYHIKELLSLVYHILAICQYPTVKQLLTVLGAVIPTLLCHSRESGNPEYADKILDSRFRGNDIKHVKSNTRKIAQKIGK</sequence>
<name>A0A1G2P5F8_9BACT</name>
<dbReference type="EMBL" id="MHSK01000004">
    <property type="protein sequence ID" value="OHA42862.1"/>
    <property type="molecule type" value="Genomic_DNA"/>
</dbReference>
<organism evidence="1 2">
    <name type="scientific">Candidatus Taylorbacteria bacterium RIFCSPLOWO2_12_FULL_43_20</name>
    <dbReference type="NCBI Taxonomy" id="1802332"/>
    <lineage>
        <taxon>Bacteria</taxon>
        <taxon>Candidatus Tayloriibacteriota</taxon>
    </lineage>
</organism>
<evidence type="ECO:0000313" key="2">
    <source>
        <dbReference type="Proteomes" id="UP000177269"/>
    </source>
</evidence>
<dbReference type="AlphaFoldDB" id="A0A1G2P5F8"/>
<comment type="caution">
    <text evidence="1">The sequence shown here is derived from an EMBL/GenBank/DDBJ whole genome shotgun (WGS) entry which is preliminary data.</text>
</comment>